<keyword evidence="6" id="KW-0539">Nucleus</keyword>
<dbReference type="Proteomes" id="UP001201812">
    <property type="component" value="Unassembled WGS sequence"/>
</dbReference>
<evidence type="ECO:0000256" key="3">
    <source>
        <dbReference type="ARBA" id="ARBA00013184"/>
    </source>
</evidence>
<comment type="caution">
    <text evidence="10">The sequence shown here is derived from an EMBL/GenBank/DDBJ whole genome shotgun (WGS) entry which is preliminary data.</text>
</comment>
<protein>
    <recommendedName>
        <fullName evidence="4">Histone acetyltransferase type B catalytic subunit</fullName>
        <ecNumber evidence="3">2.3.1.48</ecNumber>
    </recommendedName>
</protein>
<keyword evidence="7" id="KW-0012">Acyltransferase</keyword>
<dbReference type="InterPro" id="IPR017380">
    <property type="entry name" value="Hist_AcTrfase_B-typ_cat-su"/>
</dbReference>
<evidence type="ECO:0000256" key="6">
    <source>
        <dbReference type="ARBA" id="ARBA00023242"/>
    </source>
</evidence>
<dbReference type="InterPro" id="IPR013523">
    <property type="entry name" value="Hist_AcTrfase_HAT1_C"/>
</dbReference>
<evidence type="ECO:0000259" key="9">
    <source>
        <dbReference type="Pfam" id="PF10394"/>
    </source>
</evidence>
<evidence type="ECO:0000256" key="4">
    <source>
        <dbReference type="ARBA" id="ARBA00021268"/>
    </source>
</evidence>
<feature type="domain" description="Histone acetyl transferase HAT1 N-terminal" evidence="9">
    <location>
        <begin position="145"/>
        <end position="300"/>
    </location>
</feature>
<evidence type="ECO:0000256" key="5">
    <source>
        <dbReference type="ARBA" id="ARBA00022679"/>
    </source>
</evidence>
<comment type="similarity">
    <text evidence="2">Belongs to the HAT1 family.</text>
</comment>
<dbReference type="EMBL" id="JAKKPZ010000279">
    <property type="protein sequence ID" value="KAI1697241.1"/>
    <property type="molecule type" value="Genomic_DNA"/>
</dbReference>
<sequence length="618" mass="72112">MIPEQTVGDFKNEIKTQHLLGNYNSDNSYVLTLWKGGQLKYTYTKDDEPLNAWVTIDKDSIFKLLAPAEANRVEENDNNKGNCLHAYYMLRVPMAVSPAWLITVAGKGHKSTLLIQEDILLLSRNTRRILAKFGSINDMKLLDGHEPWYVHNHFSLDNSEERIDFTNLEVAVCFAQASLDVHVEIFNRNTKEVDNSERAHKIACRIKDQLKLHPHITPELQFDVFVDKMQGYQKILDDQESFQPLGTLVADFTFGDGSRRAEMYRAERIHKKVLNNSDKSANHQLQVYLAKSQSMAFWFIGQLAYMNDELINSQGQPSFHYFLYEVKEQSPRYTFLGYASLYVPEKYFNSARIGHLMLSPPYTHSGIGSKFLDAIYGDLLKDDKVEYITIEKPAERLKLVRNFTDCRNLLKMPEFSRSEILDTDVITEDMKAAAKKIKLEKNQYEKAFQIIRLYYLSGDQENFPGNLSDKDRNLWNRHGWVVKRLQKFVGMPHWSPIREPPPMVFEEDQEWSLPDELPECYVRRTLYEDMKPRAENEPTQRDQVVPIELRMCSRQLTRHIAHYFSKLGRLHVRKQKTDQITESIKTKVEAKIPETRKRYTLRSMTPSPYVFTRGLNNN</sequence>
<dbReference type="InterPro" id="IPR019467">
    <property type="entry name" value="Hat1_N"/>
</dbReference>
<evidence type="ECO:0000256" key="7">
    <source>
        <dbReference type="ARBA" id="ARBA00023315"/>
    </source>
</evidence>
<dbReference type="Gene3D" id="3.90.360.10">
    <property type="entry name" value="Histone acetyl transferase 1 (HAT1), N-terminal domain"/>
    <property type="match status" value="1"/>
</dbReference>
<dbReference type="InterPro" id="IPR016181">
    <property type="entry name" value="Acyl_CoA_acyltransferase"/>
</dbReference>
<name>A0AAD4QUR4_9BILA</name>
<evidence type="ECO:0000256" key="8">
    <source>
        <dbReference type="ARBA" id="ARBA00048017"/>
    </source>
</evidence>
<dbReference type="GO" id="GO:0004402">
    <property type="term" value="F:histone acetyltransferase activity"/>
    <property type="evidence" value="ECO:0007669"/>
    <property type="project" value="InterPro"/>
</dbReference>
<comment type="subcellular location">
    <subcellularLocation>
        <location evidence="1">Nucleus</location>
    </subcellularLocation>
</comment>
<organism evidence="10 11">
    <name type="scientific">Ditylenchus destructor</name>
    <dbReference type="NCBI Taxonomy" id="166010"/>
    <lineage>
        <taxon>Eukaryota</taxon>
        <taxon>Metazoa</taxon>
        <taxon>Ecdysozoa</taxon>
        <taxon>Nematoda</taxon>
        <taxon>Chromadorea</taxon>
        <taxon>Rhabditida</taxon>
        <taxon>Tylenchina</taxon>
        <taxon>Tylenchomorpha</taxon>
        <taxon>Sphaerularioidea</taxon>
        <taxon>Anguinidae</taxon>
        <taxon>Anguininae</taxon>
        <taxon>Ditylenchus</taxon>
    </lineage>
</organism>
<evidence type="ECO:0000256" key="1">
    <source>
        <dbReference type="ARBA" id="ARBA00004123"/>
    </source>
</evidence>
<dbReference type="SUPFAM" id="SSF55729">
    <property type="entry name" value="Acyl-CoA N-acyltransferases (Nat)"/>
    <property type="match status" value="1"/>
</dbReference>
<dbReference type="GO" id="GO:0000781">
    <property type="term" value="C:chromosome, telomeric region"/>
    <property type="evidence" value="ECO:0007669"/>
    <property type="project" value="GOC"/>
</dbReference>
<dbReference type="Pfam" id="PF10394">
    <property type="entry name" value="Hat1_N"/>
    <property type="match status" value="1"/>
</dbReference>
<evidence type="ECO:0000313" key="11">
    <source>
        <dbReference type="Proteomes" id="UP001201812"/>
    </source>
</evidence>
<dbReference type="Gene3D" id="3.40.630.30">
    <property type="match status" value="1"/>
</dbReference>
<proteinExistence type="inferred from homology"/>
<reference evidence="10" key="1">
    <citation type="submission" date="2022-01" db="EMBL/GenBank/DDBJ databases">
        <title>Genome Sequence Resource for Two Populations of Ditylenchus destructor, the Migratory Endoparasitic Phytonematode.</title>
        <authorList>
            <person name="Zhang H."/>
            <person name="Lin R."/>
            <person name="Xie B."/>
        </authorList>
    </citation>
    <scope>NUCLEOTIDE SEQUENCE</scope>
    <source>
        <strain evidence="10">BazhouSP</strain>
    </source>
</reference>
<evidence type="ECO:0000313" key="10">
    <source>
        <dbReference type="EMBL" id="KAI1697241.1"/>
    </source>
</evidence>
<dbReference type="Gene3D" id="1.10.10.390">
    <property type="match status" value="1"/>
</dbReference>
<gene>
    <name evidence="10" type="ORF">DdX_18610</name>
</gene>
<keyword evidence="5" id="KW-0808">Transferase</keyword>
<dbReference type="PANTHER" id="PTHR12046">
    <property type="entry name" value="HISTONE ACETYLTRANSFERASE TYPE B CATALYTIC SUBUNIT"/>
    <property type="match status" value="1"/>
</dbReference>
<dbReference type="GO" id="GO:0005634">
    <property type="term" value="C:nucleus"/>
    <property type="evidence" value="ECO:0007669"/>
    <property type="project" value="UniProtKB-SubCell"/>
</dbReference>
<dbReference type="EC" id="2.3.1.48" evidence="3"/>
<dbReference type="GO" id="GO:0042393">
    <property type="term" value="F:histone binding"/>
    <property type="evidence" value="ECO:0007669"/>
    <property type="project" value="InterPro"/>
</dbReference>
<evidence type="ECO:0000256" key="2">
    <source>
        <dbReference type="ARBA" id="ARBA00010543"/>
    </source>
</evidence>
<dbReference type="InterPro" id="IPR037113">
    <property type="entry name" value="Hat1_N_sf"/>
</dbReference>
<dbReference type="CDD" id="cd04301">
    <property type="entry name" value="NAT_SF"/>
    <property type="match status" value="1"/>
</dbReference>
<comment type="catalytic activity">
    <reaction evidence="8">
        <text>L-lysyl-[protein] + acetyl-CoA = N(6)-acetyl-L-lysyl-[protein] + CoA + H(+)</text>
        <dbReference type="Rhea" id="RHEA:45948"/>
        <dbReference type="Rhea" id="RHEA-COMP:9752"/>
        <dbReference type="Rhea" id="RHEA-COMP:10731"/>
        <dbReference type="ChEBI" id="CHEBI:15378"/>
        <dbReference type="ChEBI" id="CHEBI:29969"/>
        <dbReference type="ChEBI" id="CHEBI:57287"/>
        <dbReference type="ChEBI" id="CHEBI:57288"/>
        <dbReference type="ChEBI" id="CHEBI:61930"/>
        <dbReference type="EC" id="2.3.1.48"/>
    </reaction>
</comment>
<keyword evidence="11" id="KW-1185">Reference proteome</keyword>
<accession>A0AAD4QUR4</accession>
<dbReference type="AlphaFoldDB" id="A0AAD4QUR4"/>
<dbReference type="GO" id="GO:0031509">
    <property type="term" value="P:subtelomeric heterochromatin formation"/>
    <property type="evidence" value="ECO:0007669"/>
    <property type="project" value="InterPro"/>
</dbReference>